<sequence length="110" mass="12125">MPCRFSPVDGSALRDSSTACTVRSASTPAAHTSRSWAKGATALAARPIHAKKHVLRDGQLVLAQKSADFWCYPVDELADAQLALRIDFWLRLVTCARFFECVDLCEDARN</sequence>
<organism evidence="1 2">
    <name type="scientific">Burkholderia contaminans LMG 23361</name>
    <dbReference type="NCBI Taxonomy" id="1334628"/>
    <lineage>
        <taxon>Bacteria</taxon>
        <taxon>Pseudomonadati</taxon>
        <taxon>Pseudomonadota</taxon>
        <taxon>Betaproteobacteria</taxon>
        <taxon>Burkholderiales</taxon>
        <taxon>Burkholderiaceae</taxon>
        <taxon>Burkholderia</taxon>
        <taxon>Burkholderia cepacia complex</taxon>
    </lineage>
</organism>
<reference evidence="1 2" key="1">
    <citation type="submission" date="2015-03" db="EMBL/GenBank/DDBJ databases">
        <title>Draft genome sequences of the Burkholderia contaminans strains LMG 23361 and FFH2055 and Burkholderia cenocepacia K56-2.</title>
        <authorList>
            <person name="Bloodworth R.A."/>
            <person name="Selin C."/>
            <person name="Lopez De Volder M.A."/>
            <person name="Degrossi J."/>
            <person name="Drevinek P."/>
            <person name="Galanternik L."/>
            <person name="Cardona S.T."/>
        </authorList>
    </citation>
    <scope>NUCLEOTIDE SEQUENCE [LARGE SCALE GENOMIC DNA]</scope>
    <source>
        <strain evidence="1 2">LMG 23361</strain>
    </source>
</reference>
<dbReference type="Proteomes" id="UP000034400">
    <property type="component" value="Unassembled WGS sequence"/>
</dbReference>
<comment type="caution">
    <text evidence="1">The sequence shown here is derived from an EMBL/GenBank/DDBJ whole genome shotgun (WGS) entry which is preliminary data.</text>
</comment>
<evidence type="ECO:0000313" key="1">
    <source>
        <dbReference type="EMBL" id="KKL41029.1"/>
    </source>
</evidence>
<name>A0ABD4AV25_9BURK</name>
<dbReference type="EMBL" id="LASD01000006">
    <property type="protein sequence ID" value="KKL41029.1"/>
    <property type="molecule type" value="Genomic_DNA"/>
</dbReference>
<proteinExistence type="predicted"/>
<accession>A0ABD4AV25</accession>
<protein>
    <submittedName>
        <fullName evidence="1">Uncharacterized protein</fullName>
    </submittedName>
</protein>
<dbReference type="AlphaFoldDB" id="A0ABD4AV25"/>
<evidence type="ECO:0000313" key="2">
    <source>
        <dbReference type="Proteomes" id="UP000034400"/>
    </source>
</evidence>
<gene>
    <name evidence="1" type="ORF">WR31_15500</name>
</gene>